<dbReference type="GO" id="GO:0046872">
    <property type="term" value="F:metal ion binding"/>
    <property type="evidence" value="ECO:0007669"/>
    <property type="project" value="UniProtKB-KW"/>
</dbReference>
<evidence type="ECO:0000259" key="15">
    <source>
        <dbReference type="Pfam" id="PF00284"/>
    </source>
</evidence>
<keyword evidence="2 13" id="KW-0813">Transport</keyword>
<dbReference type="Pfam" id="PF00284">
    <property type="entry name" value="Cytochrom_B559a"/>
    <property type="match status" value="1"/>
</dbReference>
<keyword evidence="9 13" id="KW-0408">Iron</keyword>
<comment type="subcellular location">
    <subcellularLocation>
        <location evidence="1">Membrane</location>
        <topology evidence="1">Single-pass membrane protein</topology>
    </subcellularLocation>
    <subcellularLocation>
        <location evidence="13">Plastid</location>
        <location evidence="13">Chloroplast thylakoid membrane</location>
        <topology evidence="13">Single-pass membrane protein</topology>
    </subcellularLocation>
</comment>
<comment type="similarity">
    <text evidence="13">Belongs to the PsbE/PsbF family.</text>
</comment>
<keyword evidence="17" id="KW-1185">Reference proteome</keyword>
<dbReference type="PANTHER" id="PTHR33391:SF9">
    <property type="entry name" value="CYTOCHROME B559 SUBUNIT BETA-RELATED"/>
    <property type="match status" value="1"/>
</dbReference>
<dbReference type="InterPro" id="IPR013082">
    <property type="entry name" value="PSII_cytb559_asu_lum"/>
</dbReference>
<feature type="domain" description="Photosystem II cytochrome b559 N-terminal" evidence="14">
    <location>
        <begin position="6"/>
        <end position="34"/>
    </location>
</feature>
<dbReference type="EMBL" id="JANAVB010031019">
    <property type="protein sequence ID" value="KAJ6812452.1"/>
    <property type="molecule type" value="Genomic_DNA"/>
</dbReference>
<evidence type="ECO:0000256" key="8">
    <source>
        <dbReference type="ARBA" id="ARBA00022989"/>
    </source>
</evidence>
<evidence type="ECO:0000256" key="12">
    <source>
        <dbReference type="RuleBase" id="RU000619"/>
    </source>
</evidence>
<evidence type="ECO:0000256" key="10">
    <source>
        <dbReference type="ARBA" id="ARBA00023136"/>
    </source>
</evidence>
<dbReference type="Gene3D" id="1.20.5.860">
    <property type="entry name" value="Photosystem II cytochrome b559, alpha subunit"/>
    <property type="match status" value="1"/>
</dbReference>
<feature type="domain" description="Photosystem II cytochrome b559 N-terminal" evidence="14">
    <location>
        <begin position="88"/>
        <end position="116"/>
    </location>
</feature>
<dbReference type="HAMAP" id="MF_00643">
    <property type="entry name" value="PSII_PsbF"/>
    <property type="match status" value="1"/>
</dbReference>
<dbReference type="InterPro" id="IPR006216">
    <property type="entry name" value="PSII_cyt_b559_CS"/>
</dbReference>
<accession>A0AAX6F7P9</accession>
<dbReference type="GO" id="GO:0009535">
    <property type="term" value="C:chloroplast thylakoid membrane"/>
    <property type="evidence" value="ECO:0007669"/>
    <property type="project" value="UniProtKB-SubCell"/>
</dbReference>
<comment type="caution">
    <text evidence="16">The sequence shown here is derived from an EMBL/GenBank/DDBJ whole genome shotgun (WGS) entry which is preliminary data.</text>
</comment>
<keyword evidence="4 13" id="KW-0349">Heme</keyword>
<evidence type="ECO:0000313" key="16">
    <source>
        <dbReference type="EMBL" id="KAJ6812452.1"/>
    </source>
</evidence>
<dbReference type="HAMAP" id="MF_00642">
    <property type="entry name" value="PSII_PsbE"/>
    <property type="match status" value="1"/>
</dbReference>
<keyword evidence="8 13" id="KW-1133">Transmembrane helix</keyword>
<organism evidence="16 17">
    <name type="scientific">Iris pallida</name>
    <name type="common">Sweet iris</name>
    <dbReference type="NCBI Taxonomy" id="29817"/>
    <lineage>
        <taxon>Eukaryota</taxon>
        <taxon>Viridiplantae</taxon>
        <taxon>Streptophyta</taxon>
        <taxon>Embryophyta</taxon>
        <taxon>Tracheophyta</taxon>
        <taxon>Spermatophyta</taxon>
        <taxon>Magnoliopsida</taxon>
        <taxon>Liliopsida</taxon>
        <taxon>Asparagales</taxon>
        <taxon>Iridaceae</taxon>
        <taxon>Iridoideae</taxon>
        <taxon>Irideae</taxon>
        <taxon>Iris</taxon>
    </lineage>
</organism>
<reference evidence="16" key="1">
    <citation type="journal article" date="2023" name="GigaByte">
        <title>Genome assembly of the bearded iris, Iris pallida Lam.</title>
        <authorList>
            <person name="Bruccoleri R.E."/>
            <person name="Oakeley E.J."/>
            <person name="Faust A.M.E."/>
            <person name="Altorfer M."/>
            <person name="Dessus-Babus S."/>
            <person name="Burckhardt D."/>
            <person name="Oertli M."/>
            <person name="Naumann U."/>
            <person name="Petersen F."/>
            <person name="Wong J."/>
        </authorList>
    </citation>
    <scope>NUCLEOTIDE SEQUENCE</scope>
    <source>
        <strain evidence="16">GSM-AAB239-AS_SAM_17_03QT</strain>
    </source>
</reference>
<dbReference type="GO" id="GO:0020037">
    <property type="term" value="F:heme binding"/>
    <property type="evidence" value="ECO:0007669"/>
    <property type="project" value="InterPro"/>
</dbReference>
<evidence type="ECO:0000259" key="14">
    <source>
        <dbReference type="Pfam" id="PF00283"/>
    </source>
</evidence>
<dbReference type="Pfam" id="PF00283">
    <property type="entry name" value="Cytochrom_B559"/>
    <property type="match status" value="2"/>
</dbReference>
<evidence type="ECO:0000256" key="7">
    <source>
        <dbReference type="ARBA" id="ARBA00022982"/>
    </source>
</evidence>
<comment type="subunit">
    <text evidence="13">Heterodimer of an alpha subunit and a beta subunit.</text>
</comment>
<evidence type="ECO:0000256" key="2">
    <source>
        <dbReference type="ARBA" id="ARBA00022448"/>
    </source>
</evidence>
<feature type="transmembrane region" description="Helical" evidence="13">
    <location>
        <begin position="20"/>
        <end position="44"/>
    </location>
</feature>
<protein>
    <recommendedName>
        <fullName evidence="12 13">Multifunctional fusion protein</fullName>
    </recommendedName>
    <domain>
        <recommendedName>
            <fullName evidence="13">Cytochrome b559 subunit beta</fullName>
        </recommendedName>
        <alternativeName>
            <fullName evidence="13">PSII reaction center subunit V</fullName>
        </alternativeName>
        <alternativeName>
            <fullName evidence="13">PSII reaction center subunit VI</fullName>
        </alternativeName>
    </domain>
    <domain>
        <recommendedName>
            <fullName evidence="12">Cytochrome b559 subunit alpha</fullName>
        </recommendedName>
    </domain>
</protein>
<keyword evidence="6 13" id="KW-0479">Metal-binding</keyword>
<evidence type="ECO:0000256" key="4">
    <source>
        <dbReference type="ARBA" id="ARBA00022617"/>
    </source>
</evidence>
<evidence type="ECO:0000256" key="5">
    <source>
        <dbReference type="ARBA" id="ARBA00022692"/>
    </source>
</evidence>
<dbReference type="Proteomes" id="UP001140949">
    <property type="component" value="Unassembled WGS sequence"/>
</dbReference>
<feature type="domain" description="Photosystem II cytochrome b559 alpha subunit lumenal region" evidence="15">
    <location>
        <begin position="42"/>
        <end position="79"/>
    </location>
</feature>
<dbReference type="NCBIfam" id="TIGR01332">
    <property type="entry name" value="cyt_b559_alpha"/>
    <property type="match status" value="1"/>
</dbReference>
<keyword evidence="10 13" id="KW-0472">Membrane</keyword>
<gene>
    <name evidence="16" type="ORF">M6B38_147610</name>
</gene>
<dbReference type="SUPFAM" id="SSF161045">
    <property type="entry name" value="Cytochrome b559 subunits"/>
    <property type="match status" value="2"/>
</dbReference>
<dbReference type="GO" id="GO:0009767">
    <property type="term" value="P:photosynthetic electron transport chain"/>
    <property type="evidence" value="ECO:0007669"/>
    <property type="project" value="InterPro"/>
</dbReference>
<dbReference type="InterPro" id="IPR006241">
    <property type="entry name" value="PSII_cyt_b559_bsu"/>
</dbReference>
<keyword evidence="5 13" id="KW-0812">Transmembrane</keyword>
<dbReference type="AlphaFoldDB" id="A0AAX6F7P9"/>
<dbReference type="PANTHER" id="PTHR33391">
    <property type="entry name" value="CYTOCHROME B559 SUBUNIT BETA-RELATED"/>
    <property type="match status" value="1"/>
</dbReference>
<keyword evidence="7 13" id="KW-0249">Electron transport</keyword>
<sequence>MSGSTGERSFADIITSIRYWVIHSITIPSLLIVGWLFVSTGLAYDVFGSPRPNEYFTESRQGIPLITGHFDPLEQLDEFSRSFRRPPMTIDRTYPIFTVRWLAVHELAVPTISFLGSISEMQFIQR</sequence>
<dbReference type="InterPro" id="IPR037025">
    <property type="entry name" value="PSII_cyt_b559_asu_sf"/>
</dbReference>
<evidence type="ECO:0000256" key="9">
    <source>
        <dbReference type="ARBA" id="ARBA00023004"/>
    </source>
</evidence>
<evidence type="ECO:0000313" key="17">
    <source>
        <dbReference type="Proteomes" id="UP001140949"/>
    </source>
</evidence>
<keyword evidence="11 13" id="KW-0604">Photosystem II</keyword>
<evidence type="ECO:0000256" key="13">
    <source>
        <dbReference type="RuleBase" id="RU004529"/>
    </source>
</evidence>
<keyword evidence="13" id="KW-0934">Plastid</keyword>
<evidence type="ECO:0000256" key="6">
    <source>
        <dbReference type="ARBA" id="ARBA00022723"/>
    </source>
</evidence>
<evidence type="ECO:0000256" key="1">
    <source>
        <dbReference type="ARBA" id="ARBA00004167"/>
    </source>
</evidence>
<name>A0AAX6F7P9_IRIPA</name>
<dbReference type="NCBIfam" id="TIGR01333">
    <property type="entry name" value="cyt_b559_beta"/>
    <property type="match status" value="1"/>
</dbReference>
<evidence type="ECO:0000256" key="3">
    <source>
        <dbReference type="ARBA" id="ARBA00022531"/>
    </source>
</evidence>
<keyword evidence="3 13" id="KW-0602">Photosynthesis</keyword>
<proteinExistence type="inferred from homology"/>
<comment type="function">
    <text evidence="13">This b-type cytochrome is tightly associated with the reaction center of photosystem II (PSII). PSII is a light-driven water:plastoquinone oxidoreductase that uses light energy to abstract electrons from H(2)O, generating O(2) and a proton gradient subsequently used for ATP formation. It consists of a core antenna complex that captures photons, and an electron transfer chain that converts photonic excitation into a charge separation.</text>
</comment>
<keyword evidence="13" id="KW-0150">Chloroplast</keyword>
<reference evidence="16" key="2">
    <citation type="submission" date="2023-04" db="EMBL/GenBank/DDBJ databases">
        <authorList>
            <person name="Bruccoleri R.E."/>
            <person name="Oakeley E.J."/>
            <person name="Faust A.-M."/>
            <person name="Dessus-Babus S."/>
            <person name="Altorfer M."/>
            <person name="Burckhardt D."/>
            <person name="Oertli M."/>
            <person name="Naumann U."/>
            <person name="Petersen F."/>
            <person name="Wong J."/>
        </authorList>
    </citation>
    <scope>NUCLEOTIDE SEQUENCE</scope>
    <source>
        <strain evidence="16">GSM-AAB239-AS_SAM_17_03QT</strain>
        <tissue evidence="16">Leaf</tissue>
    </source>
</reference>
<dbReference type="PROSITE" id="PS00537">
    <property type="entry name" value="CYTOCHROME_B559"/>
    <property type="match status" value="1"/>
</dbReference>
<evidence type="ECO:0000256" key="11">
    <source>
        <dbReference type="ARBA" id="ARBA00023276"/>
    </source>
</evidence>
<dbReference type="InterPro" id="IPR006217">
    <property type="entry name" value="PSII_cyt_b559_asu"/>
</dbReference>
<dbReference type="GO" id="GO:0009539">
    <property type="term" value="C:photosystem II reaction center"/>
    <property type="evidence" value="ECO:0007669"/>
    <property type="project" value="InterPro"/>
</dbReference>
<dbReference type="InterPro" id="IPR013081">
    <property type="entry name" value="PSII_cyt_b559_N"/>
</dbReference>